<keyword evidence="11" id="KW-1185">Reference proteome</keyword>
<dbReference type="InterPro" id="IPR003995">
    <property type="entry name" value="RTX_toxin_determinant-A"/>
</dbReference>
<dbReference type="InterPro" id="IPR002035">
    <property type="entry name" value="VWF_A"/>
</dbReference>
<evidence type="ECO:0000256" key="7">
    <source>
        <dbReference type="ARBA" id="ARBA00023026"/>
    </source>
</evidence>
<dbReference type="Pfam" id="PF00092">
    <property type="entry name" value="VWA"/>
    <property type="match status" value="1"/>
</dbReference>
<name>A0ABW9GSB0_9GAMM</name>
<dbReference type="InterPro" id="IPR018511">
    <property type="entry name" value="Hemolysin-typ_Ca-bd_CS"/>
</dbReference>
<evidence type="ECO:0000256" key="1">
    <source>
        <dbReference type="ARBA" id="ARBA00004370"/>
    </source>
</evidence>
<keyword evidence="3" id="KW-0964">Secreted</keyword>
<dbReference type="Proteomes" id="UP001630969">
    <property type="component" value="Unassembled WGS sequence"/>
</dbReference>
<comment type="subcellular location">
    <subcellularLocation>
        <location evidence="1">Membrane</location>
    </subcellularLocation>
    <subcellularLocation>
        <location evidence="2">Secreted</location>
    </subcellularLocation>
</comment>
<dbReference type="PRINTS" id="PR01488">
    <property type="entry name" value="RTXTOXINA"/>
</dbReference>
<feature type="domain" description="VWFA" evidence="9">
    <location>
        <begin position="329"/>
        <end position="533"/>
    </location>
</feature>
<dbReference type="InterPro" id="IPR050557">
    <property type="entry name" value="RTX_toxin/Mannuronan_C5-epim"/>
</dbReference>
<evidence type="ECO:0000256" key="6">
    <source>
        <dbReference type="ARBA" id="ARBA00022837"/>
    </source>
</evidence>
<evidence type="ECO:0000313" key="10">
    <source>
        <dbReference type="EMBL" id="MFM4894030.1"/>
    </source>
</evidence>
<dbReference type="SUPFAM" id="SSF53300">
    <property type="entry name" value="vWA-like"/>
    <property type="match status" value="1"/>
</dbReference>
<dbReference type="Pfam" id="PF00353">
    <property type="entry name" value="HemolysinCabind"/>
    <property type="match status" value="1"/>
</dbReference>
<evidence type="ECO:0000256" key="2">
    <source>
        <dbReference type="ARBA" id="ARBA00004613"/>
    </source>
</evidence>
<evidence type="ECO:0000256" key="8">
    <source>
        <dbReference type="ARBA" id="ARBA00023136"/>
    </source>
</evidence>
<dbReference type="SUPFAM" id="SSF51120">
    <property type="entry name" value="beta-Roll"/>
    <property type="match status" value="1"/>
</dbReference>
<dbReference type="InterPro" id="IPR019960">
    <property type="entry name" value="T1SS_VCA0849"/>
</dbReference>
<dbReference type="CDD" id="cd00198">
    <property type="entry name" value="vWFA"/>
    <property type="match status" value="1"/>
</dbReference>
<keyword evidence="5" id="KW-0677">Repeat</keyword>
<dbReference type="Gene3D" id="2.150.10.10">
    <property type="entry name" value="Serralysin-like metalloprotease, C-terminal"/>
    <property type="match status" value="2"/>
</dbReference>
<sequence length="1196" mass="122562">DAATGLVSYSYSLLDNEAHANGNGNNSLFEDFAVTLVDSDGDTANNTLSVQIVDDVPTAVNDSNPATASENNLVLNGNVISNDVQGADGAAVTAANLTGTYGSLVLNANGTYSYTLNPNDADFKALTGGGMGSEVFTYTLTDGDGDVSTATLTLTIKNDDDGVTITNLIPKGEGGDAIVYEDDLLANRGTGESAGSDTSKEPTTVTGSFNISAPDGVQTLSVGGISLVSGGVAASLPQSVATPLGNTLTITGYDAATGLVSYSYSLLDNEAHANGNGNNSLFEDFAVTLVDSDGDTANNTLSVQIVDDVPVQPEELNTRVEEFSNPGVNLMIILDTSGSMDFDAEATGFATRMAVAKASILQLINDYDDLGNVMVRLVGFASTATTNFLGSGDIWLTATQALNVINTITDTLGNGGTDYDDALIKAMSAYDSAGRIIGGENVLYFLSDGDPTESTSWPDVVGSGSDGINGAEQAAWQTFLTDNEIKAYALGMGGGASATALEPISYNGATGADQPAIIVTDLSQLASTLSGTVQVPTTGNLLVDAGVVFGADGPAALPITSISHDADGNPATPDVVYTTAYSGYNPVTHVLTIPTHGGGTLSVNLLTGAYSYSLSLDVADDYTETFHYTISDADGDVKTGVLNLITTDSSDVIVYDNSNEALVYEISVPGATTTTMLADFEDITNSSNSGSGYNPWIYDTSGTGISVIDLGGNTIASAIVNNGDKWIVSTQGGTGLSYLDATVNTSSDELRLVDNNGASSGGVEMLTPEFVTSASGTTTLSFDYDRANVNSNDVVTWSLYKFDGTSWVQQTGTGYSGFLSADPGSTTSLTTGELEAGTRYRIHFSVLDGGGSGSSNDSRLELDNIRLNVTAAATTAIAIMAAQGNVLTDPNHNPNSSDPWGAVDALGSEVSVLKIWNGSSYSTVTTSQTVAGLYGTLEIHSDGDYTYTPNSNLSGVGQSDVFTYQVMQNDGDQDTAQLTINIGSTAAAALVPIEGTSGNDALNGTAGNDVLLGHDGNDTLHGNGGSDHIEGGAGNDNLFGDAGNDVLLGGEGVDVLDGGIGDDTLIGGLGADTLTGGAGEDTFKWVAGDGDGSTDILTDLTLGINGDVLDLSQLLVDVPLSADNNVLANTLNNYLTFDTNNHTLTIDVNGSAAGGDQLTLSFQNAPDLNQGGALSSNQDIIRQLLEDGNLKVDPNP</sequence>
<dbReference type="PANTHER" id="PTHR38340:SF1">
    <property type="entry name" value="S-LAYER PROTEIN"/>
    <property type="match status" value="1"/>
</dbReference>
<dbReference type="Gene3D" id="3.40.50.410">
    <property type="entry name" value="von Willebrand factor, type A domain"/>
    <property type="match status" value="1"/>
</dbReference>
<dbReference type="PRINTS" id="PR00313">
    <property type="entry name" value="CABNDNGRPT"/>
</dbReference>
<dbReference type="NCBIfam" id="TIGR03661">
    <property type="entry name" value="T1SS_VCA0849"/>
    <property type="match status" value="1"/>
</dbReference>
<organism evidence="10 11">
    <name type="scientific">Aeromonas bivalvium</name>
    <dbReference type="NCBI Taxonomy" id="440079"/>
    <lineage>
        <taxon>Bacteria</taxon>
        <taxon>Pseudomonadati</taxon>
        <taxon>Pseudomonadota</taxon>
        <taxon>Gammaproteobacteria</taxon>
        <taxon>Aeromonadales</taxon>
        <taxon>Aeromonadaceae</taxon>
        <taxon>Aeromonas</taxon>
    </lineage>
</organism>
<proteinExistence type="predicted"/>
<dbReference type="RefSeq" id="WP_408821500.1">
    <property type="nucleotide sequence ID" value="NZ_JBGXBU010000006.1"/>
</dbReference>
<evidence type="ECO:0000256" key="5">
    <source>
        <dbReference type="ARBA" id="ARBA00022737"/>
    </source>
</evidence>
<evidence type="ECO:0000256" key="3">
    <source>
        <dbReference type="ARBA" id="ARBA00022525"/>
    </source>
</evidence>
<dbReference type="SMART" id="SM00327">
    <property type="entry name" value="VWA"/>
    <property type="match status" value="1"/>
</dbReference>
<dbReference type="EMBL" id="JBGXBU010000006">
    <property type="protein sequence ID" value="MFM4894030.1"/>
    <property type="molecule type" value="Genomic_DNA"/>
</dbReference>
<evidence type="ECO:0000313" key="11">
    <source>
        <dbReference type="Proteomes" id="UP001630969"/>
    </source>
</evidence>
<feature type="non-terminal residue" evidence="10">
    <location>
        <position position="1"/>
    </location>
</feature>
<gene>
    <name evidence="10" type="ORF">ACEUDJ_14310</name>
</gene>
<evidence type="ECO:0000259" key="9">
    <source>
        <dbReference type="PROSITE" id="PS50234"/>
    </source>
</evidence>
<dbReference type="InterPro" id="IPR011049">
    <property type="entry name" value="Serralysin-like_metalloprot_C"/>
</dbReference>
<dbReference type="Pfam" id="PF17963">
    <property type="entry name" value="Big_9"/>
    <property type="match status" value="2"/>
</dbReference>
<accession>A0ABW9GSB0</accession>
<keyword evidence="7" id="KW-0843">Virulence</keyword>
<dbReference type="PROSITE" id="PS50234">
    <property type="entry name" value="VWFA"/>
    <property type="match status" value="1"/>
</dbReference>
<dbReference type="PROSITE" id="PS00330">
    <property type="entry name" value="HEMOLYSIN_CALCIUM"/>
    <property type="match status" value="3"/>
</dbReference>
<dbReference type="InterPro" id="IPR010221">
    <property type="entry name" value="VCBS_dom"/>
</dbReference>
<protein>
    <submittedName>
        <fullName evidence="10">Ig-like domain-containing protein</fullName>
    </submittedName>
</protein>
<dbReference type="InterPro" id="IPR036465">
    <property type="entry name" value="vWFA_dom_sf"/>
</dbReference>
<dbReference type="InterPro" id="IPR001343">
    <property type="entry name" value="Hemolysn_Ca-bd"/>
</dbReference>
<keyword evidence="8" id="KW-0472">Membrane</keyword>
<dbReference type="PANTHER" id="PTHR38340">
    <property type="entry name" value="S-LAYER PROTEIN"/>
    <property type="match status" value="1"/>
</dbReference>
<keyword evidence="4" id="KW-0800">Toxin</keyword>
<keyword evidence="6" id="KW-0106">Calcium</keyword>
<dbReference type="NCBIfam" id="TIGR01965">
    <property type="entry name" value="VCBS_repeat"/>
    <property type="match status" value="2"/>
</dbReference>
<reference evidence="10 11" key="1">
    <citation type="submission" date="2024-09" db="EMBL/GenBank/DDBJ databases">
        <title>Aeromonas strains Genome sequencing and assembly.</title>
        <authorList>
            <person name="Hu X."/>
            <person name="Tang B."/>
        </authorList>
    </citation>
    <scope>NUCLEOTIDE SEQUENCE [LARGE SCALE GENOMIC DNA]</scope>
    <source>
        <strain evidence="10 11">NB23SCDHY001</strain>
    </source>
</reference>
<comment type="caution">
    <text evidence="10">The sequence shown here is derived from an EMBL/GenBank/DDBJ whole genome shotgun (WGS) entry which is preliminary data.</text>
</comment>
<evidence type="ECO:0000256" key="4">
    <source>
        <dbReference type="ARBA" id="ARBA00022656"/>
    </source>
</evidence>